<name>A0A2U1Q1X3_ARTAN</name>
<comment type="caution">
    <text evidence="3">The sequence shown here is derived from an EMBL/GenBank/DDBJ whole genome shotgun (WGS) entry which is preliminary data.</text>
</comment>
<evidence type="ECO:0000313" key="3">
    <source>
        <dbReference type="EMBL" id="PWA92014.1"/>
    </source>
</evidence>
<reference evidence="3 4" key="1">
    <citation type="journal article" date="2018" name="Mol. Plant">
        <title>The genome of Artemisia annua provides insight into the evolution of Asteraceae family and artemisinin biosynthesis.</title>
        <authorList>
            <person name="Shen Q."/>
            <person name="Zhang L."/>
            <person name="Liao Z."/>
            <person name="Wang S."/>
            <person name="Yan T."/>
            <person name="Shi P."/>
            <person name="Liu M."/>
            <person name="Fu X."/>
            <person name="Pan Q."/>
            <person name="Wang Y."/>
            <person name="Lv Z."/>
            <person name="Lu X."/>
            <person name="Zhang F."/>
            <person name="Jiang W."/>
            <person name="Ma Y."/>
            <person name="Chen M."/>
            <person name="Hao X."/>
            <person name="Li L."/>
            <person name="Tang Y."/>
            <person name="Lv G."/>
            <person name="Zhou Y."/>
            <person name="Sun X."/>
            <person name="Brodelius P.E."/>
            <person name="Rose J.K.C."/>
            <person name="Tang K."/>
        </authorList>
    </citation>
    <scope>NUCLEOTIDE SEQUENCE [LARGE SCALE GENOMIC DNA]</scope>
    <source>
        <strain evidence="4">cv. Huhao1</strain>
        <tissue evidence="3">Leaf</tissue>
    </source>
</reference>
<sequence length="282" mass="31860">MHQSPMEMTFAYFILHALLLLQFSLRSNAREIIEKHVGNDYTHSGNLKEDHHGPHGLDPTLSVFFRVGDLYLGKKMPICFAAYDNSNPTHLLSQDEANSIPFSSSKLPYLLEFFSIPKNSPQAKAMEATLNQCEHKPAKGEVKFCANSLESMMDMTLGVLGKVKPKVLTTKIFSSNHTFFQNYTFVKKPLEIYASKKVACHAMAYPYKVYYCHGHKGHTDRLFKIDLHGENGERVDAIAVCHMDTSMWDSNHIAFRVLGVQPRSSPVCHFLPPDNLAWIPSA</sequence>
<evidence type="ECO:0000313" key="4">
    <source>
        <dbReference type="Proteomes" id="UP000245207"/>
    </source>
</evidence>
<dbReference type="PROSITE" id="PS51277">
    <property type="entry name" value="BURP"/>
    <property type="match status" value="1"/>
</dbReference>
<dbReference type="SMART" id="SM01045">
    <property type="entry name" value="BURP"/>
    <property type="match status" value="1"/>
</dbReference>
<dbReference type="Pfam" id="PF03181">
    <property type="entry name" value="BURP"/>
    <property type="match status" value="1"/>
</dbReference>
<dbReference type="InterPro" id="IPR044816">
    <property type="entry name" value="BURP"/>
</dbReference>
<dbReference type="EMBL" id="PKPP01000497">
    <property type="protein sequence ID" value="PWA92014.1"/>
    <property type="molecule type" value="Genomic_DNA"/>
</dbReference>
<dbReference type="OrthoDB" id="1909293at2759"/>
<dbReference type="STRING" id="35608.A0A2U1Q1X3"/>
<organism evidence="3 4">
    <name type="scientific">Artemisia annua</name>
    <name type="common">Sweet wormwood</name>
    <dbReference type="NCBI Taxonomy" id="35608"/>
    <lineage>
        <taxon>Eukaryota</taxon>
        <taxon>Viridiplantae</taxon>
        <taxon>Streptophyta</taxon>
        <taxon>Embryophyta</taxon>
        <taxon>Tracheophyta</taxon>
        <taxon>Spermatophyta</taxon>
        <taxon>Magnoliopsida</taxon>
        <taxon>eudicotyledons</taxon>
        <taxon>Gunneridae</taxon>
        <taxon>Pentapetalae</taxon>
        <taxon>asterids</taxon>
        <taxon>campanulids</taxon>
        <taxon>Asterales</taxon>
        <taxon>Asteraceae</taxon>
        <taxon>Asteroideae</taxon>
        <taxon>Anthemideae</taxon>
        <taxon>Artemisiinae</taxon>
        <taxon>Artemisia</taxon>
    </lineage>
</organism>
<keyword evidence="4" id="KW-1185">Reference proteome</keyword>
<dbReference type="Proteomes" id="UP000245207">
    <property type="component" value="Unassembled WGS sequence"/>
</dbReference>
<gene>
    <name evidence="3" type="ORF">CTI12_AA083620</name>
</gene>
<keyword evidence="1" id="KW-0732">Signal</keyword>
<dbReference type="PANTHER" id="PTHR31236">
    <property type="entry name" value="BURP DOMAIN PROTEIN USPL1-LIKE"/>
    <property type="match status" value="1"/>
</dbReference>
<protein>
    <submittedName>
        <fullName evidence="3">BURP domain-containing protein</fullName>
    </submittedName>
</protein>
<dbReference type="PANTHER" id="PTHR31236:SF67">
    <property type="entry name" value="BURP DOMAIN-CONTAINING PROTEIN"/>
    <property type="match status" value="1"/>
</dbReference>
<evidence type="ECO:0000256" key="1">
    <source>
        <dbReference type="SAM" id="SignalP"/>
    </source>
</evidence>
<proteinExistence type="predicted"/>
<dbReference type="InterPro" id="IPR004873">
    <property type="entry name" value="BURP_dom"/>
</dbReference>
<evidence type="ECO:0000259" key="2">
    <source>
        <dbReference type="PROSITE" id="PS51277"/>
    </source>
</evidence>
<feature type="signal peptide" evidence="1">
    <location>
        <begin position="1"/>
        <end position="29"/>
    </location>
</feature>
<feature type="domain" description="BURP" evidence="2">
    <location>
        <begin position="64"/>
        <end position="281"/>
    </location>
</feature>
<feature type="chain" id="PRO_5015451419" evidence="1">
    <location>
        <begin position="30"/>
        <end position="282"/>
    </location>
</feature>
<accession>A0A2U1Q1X3</accession>
<dbReference type="AlphaFoldDB" id="A0A2U1Q1X3"/>